<dbReference type="CTD" id="55721"/>
<feature type="compositionally biased region" description="Basic and acidic residues" evidence="1">
    <location>
        <begin position="462"/>
        <end position="473"/>
    </location>
</feature>
<feature type="compositionally biased region" description="Basic and acidic residues" evidence="1">
    <location>
        <begin position="141"/>
        <end position="157"/>
    </location>
</feature>
<feature type="compositionally biased region" description="Polar residues" evidence="1">
    <location>
        <begin position="120"/>
        <end position="130"/>
    </location>
</feature>
<dbReference type="GeneID" id="115521338"/>
<feature type="compositionally biased region" description="Basic and acidic residues" evidence="1">
    <location>
        <begin position="367"/>
        <end position="415"/>
    </location>
</feature>
<evidence type="ECO:0000313" key="2">
    <source>
        <dbReference type="Ensembl" id="ENSLCNP00005012340.1"/>
    </source>
</evidence>
<feature type="region of interest" description="Disordered" evidence="1">
    <location>
        <begin position="354"/>
        <end position="479"/>
    </location>
</feature>
<dbReference type="Proteomes" id="UP000472241">
    <property type="component" value="Unplaced"/>
</dbReference>
<dbReference type="InterPro" id="IPR042506">
    <property type="entry name" value="IQCC"/>
</dbReference>
<keyword evidence="3" id="KW-1185">Reference proteome</keyword>
<feature type="region of interest" description="Disordered" evidence="1">
    <location>
        <begin position="120"/>
        <end position="172"/>
    </location>
</feature>
<sequence>MSSPGESSRNPPPTFAVISVFFPPYSSHQACVRGFLVRRHIQRLRDEYEAVVREIEGDLGTLQWTEGWIPRPQFLPEKAKSHRTCKPQERAPNPEQQWRGRFSCKEPEREAVFGEMMLKQSGQSSANSGSLPCRGDSPPPQDEHSRQARNPSQEETRAMSGMENPEAVGPELPHSQTKLQELQYHHSHLAMELLWLQQAINSRKEYLILKQTLTSPEASQMRDKPSMCPDHRAQTCVRAGSQTSPPLKDKFYREGTIKDPDHVDNSSWRLKSQPHKSLESLATTDKTTAGVKYRDPCNRRARAQLPTLSNNQALENRLTREPYRGGACLQLMRVPEDQIPKGLEPRGYCSEKARMQVPTLGEDPDIEDKSPRKPERKEPDCQRARPRELDLSEDHGIWDETLAEHGGQDLWETKPPKGQIPSEKSCRDRTSSEPSHEQSTNQRAVPWRSRPPKKLSLTESAHTGEDHWKDKPWKTGPPG</sequence>
<dbReference type="AlphaFoldDB" id="A0A667HMD0"/>
<protein>
    <submittedName>
        <fullName evidence="2">IQ motif containing C</fullName>
    </submittedName>
</protein>
<organism evidence="2 3">
    <name type="scientific">Lynx canadensis</name>
    <name type="common">Canada lynx</name>
    <name type="synonym">Felis canadensis</name>
    <dbReference type="NCBI Taxonomy" id="61383"/>
    <lineage>
        <taxon>Eukaryota</taxon>
        <taxon>Metazoa</taxon>
        <taxon>Chordata</taxon>
        <taxon>Craniata</taxon>
        <taxon>Vertebrata</taxon>
        <taxon>Euteleostomi</taxon>
        <taxon>Mammalia</taxon>
        <taxon>Eutheria</taxon>
        <taxon>Laurasiatheria</taxon>
        <taxon>Carnivora</taxon>
        <taxon>Feliformia</taxon>
        <taxon>Felidae</taxon>
        <taxon>Felinae</taxon>
        <taxon>Lynx</taxon>
    </lineage>
</organism>
<reference evidence="2" key="2">
    <citation type="submission" date="2025-09" db="UniProtKB">
        <authorList>
            <consortium name="Ensembl"/>
        </authorList>
    </citation>
    <scope>IDENTIFICATION</scope>
</reference>
<reference evidence="2" key="1">
    <citation type="submission" date="2025-08" db="UniProtKB">
        <authorList>
            <consortium name="Ensembl"/>
        </authorList>
    </citation>
    <scope>IDENTIFICATION</scope>
</reference>
<name>A0A667HMD0_LYNCA</name>
<feature type="compositionally biased region" description="Basic and acidic residues" evidence="1">
    <location>
        <begin position="424"/>
        <end position="436"/>
    </location>
</feature>
<dbReference type="RefSeq" id="XP_030182368.1">
    <property type="nucleotide sequence ID" value="XM_030326508.2"/>
</dbReference>
<accession>A0A667HMD0</accession>
<feature type="region of interest" description="Disordered" evidence="1">
    <location>
        <begin position="79"/>
        <end position="103"/>
    </location>
</feature>
<evidence type="ECO:0000313" key="3">
    <source>
        <dbReference type="Proteomes" id="UP000472241"/>
    </source>
</evidence>
<dbReference type="PROSITE" id="PS50096">
    <property type="entry name" value="IQ"/>
    <property type="match status" value="1"/>
</dbReference>
<evidence type="ECO:0000256" key="1">
    <source>
        <dbReference type="SAM" id="MobiDB-lite"/>
    </source>
</evidence>
<dbReference type="PANTHER" id="PTHR16049:SF8">
    <property type="entry name" value="IQ DOMAIN-CONTAINING PROTEIN C"/>
    <property type="match status" value="1"/>
</dbReference>
<dbReference type="Ensembl" id="ENSLCNT00005013831.1">
    <property type="protein sequence ID" value="ENSLCNP00005012340.1"/>
    <property type="gene ID" value="ENSLCNG00005008099.1"/>
</dbReference>
<dbReference type="PANTHER" id="PTHR16049">
    <property type="entry name" value="IQ DOMAIN-CONTAINING PROTEIN C"/>
    <property type="match status" value="1"/>
</dbReference>
<gene>
    <name evidence="2" type="primary">IQCC</name>
</gene>
<proteinExistence type="predicted"/>